<comment type="cofactor">
    <cofactor evidence="11">
        <name>NADPH</name>
        <dbReference type="ChEBI" id="CHEBI:57783"/>
    </cofactor>
</comment>
<keyword evidence="2 11" id="KW-0963">Cytoplasm</keyword>
<keyword evidence="14" id="KW-1185">Reference proteome</keyword>
<feature type="binding site" evidence="11">
    <location>
        <position position="124"/>
    </location>
    <ligand>
        <name>Mg(2+)</name>
        <dbReference type="ChEBI" id="CHEBI:18420"/>
    </ligand>
</feature>
<comment type="subunit">
    <text evidence="10 11">Homooctamer. Dimer of tetramers.</text>
</comment>
<dbReference type="HAMAP" id="MF_00354">
    <property type="entry name" value="Idi_2"/>
    <property type="match status" value="1"/>
</dbReference>
<keyword evidence="5 11" id="KW-0479">Metal-binding</keyword>
<comment type="caution">
    <text evidence="13">The sequence shown here is derived from an EMBL/GenBank/DDBJ whole genome shotgun (WGS) entry which is preliminary data.</text>
</comment>
<dbReference type="GO" id="GO:0004452">
    <property type="term" value="F:isopentenyl-diphosphate delta-isomerase activity"/>
    <property type="evidence" value="ECO:0007669"/>
    <property type="project" value="UniProtKB-UniRule"/>
</dbReference>
<evidence type="ECO:0000256" key="10">
    <source>
        <dbReference type="ARBA" id="ARBA00025810"/>
    </source>
</evidence>
<evidence type="ECO:0000256" key="9">
    <source>
        <dbReference type="ARBA" id="ARBA00023235"/>
    </source>
</evidence>
<dbReference type="EMBL" id="JXKH01000004">
    <property type="protein sequence ID" value="OJG18350.1"/>
    <property type="molecule type" value="Genomic_DNA"/>
</dbReference>
<feature type="binding site" evidence="11">
    <location>
        <begin position="250"/>
        <end position="251"/>
    </location>
    <ligand>
        <name>FMN</name>
        <dbReference type="ChEBI" id="CHEBI:58210"/>
    </ligand>
</feature>
<dbReference type="GO" id="GO:0016491">
    <property type="term" value="F:oxidoreductase activity"/>
    <property type="evidence" value="ECO:0007669"/>
    <property type="project" value="InterPro"/>
</dbReference>
<keyword evidence="9 11" id="KW-0413">Isomerase</keyword>
<dbReference type="AlphaFoldDB" id="A0A1L8REZ6"/>
<dbReference type="PANTHER" id="PTHR43665">
    <property type="entry name" value="ISOPENTENYL-DIPHOSPHATE DELTA-ISOMERASE"/>
    <property type="match status" value="1"/>
</dbReference>
<evidence type="ECO:0000256" key="11">
    <source>
        <dbReference type="HAMAP-Rule" id="MF_00354"/>
    </source>
</evidence>
<dbReference type="Proteomes" id="UP000181884">
    <property type="component" value="Unassembled WGS sequence"/>
</dbReference>
<feature type="binding site" evidence="11">
    <location>
        <position position="64"/>
    </location>
    <ligand>
        <name>FMN</name>
        <dbReference type="ChEBI" id="CHEBI:58210"/>
    </ligand>
</feature>
<dbReference type="EC" id="5.3.3.2" evidence="11"/>
<feature type="domain" description="FMN-dependent dehydrogenase" evidence="12">
    <location>
        <begin position="139"/>
        <end position="296"/>
    </location>
</feature>
<dbReference type="GO" id="GO:0010181">
    <property type="term" value="F:FMN binding"/>
    <property type="evidence" value="ECO:0007669"/>
    <property type="project" value="UniProtKB-UniRule"/>
</dbReference>
<feature type="binding site" evidence="11">
    <location>
        <begin position="34"/>
        <end position="36"/>
    </location>
    <ligand>
        <name>FMN</name>
        <dbReference type="ChEBI" id="CHEBI:58210"/>
    </ligand>
</feature>
<feature type="binding site" evidence="11">
    <location>
        <position position="93"/>
    </location>
    <ligand>
        <name>FMN</name>
        <dbReference type="ChEBI" id="CHEBI:58210"/>
    </ligand>
</feature>
<comment type="caution">
    <text evidence="11">Lacks conserved residue(s) required for the propagation of feature annotation.</text>
</comment>
<keyword evidence="3 11" id="KW-0285">Flavoprotein</keyword>
<feature type="binding site" evidence="11">
    <location>
        <position position="185"/>
    </location>
    <ligand>
        <name>FMN</name>
        <dbReference type="ChEBI" id="CHEBI:58210"/>
    </ligand>
</feature>
<evidence type="ECO:0000256" key="5">
    <source>
        <dbReference type="ARBA" id="ARBA00022723"/>
    </source>
</evidence>
<feature type="binding site" evidence="11">
    <location>
        <position position="155"/>
    </location>
    <ligand>
        <name>FMN</name>
        <dbReference type="ChEBI" id="CHEBI:58210"/>
    </ligand>
</feature>
<evidence type="ECO:0000256" key="6">
    <source>
        <dbReference type="ARBA" id="ARBA00022842"/>
    </source>
</evidence>
<dbReference type="Gene3D" id="3.20.20.70">
    <property type="entry name" value="Aldolase class I"/>
    <property type="match status" value="1"/>
</dbReference>
<dbReference type="InterPro" id="IPR013785">
    <property type="entry name" value="Aldolase_TIM"/>
</dbReference>
<proteinExistence type="inferred from homology"/>
<dbReference type="InterPro" id="IPR000262">
    <property type="entry name" value="FMN-dep_DH"/>
</dbReference>
<sequence length="318" mass="34119">MRFIHRSLPEITVSETTIETSLFQRKMPPIYLNAMTGGSEKTKKINQQLASAAKRTGLMMATGSVSAALKDPTLADTFTIVRETNPTGVVLANIGAGKTLGDAQQAVELLAADALQIHLNAPQELVMPEGDRDFRGWLAEIAAITAKLSVPVIVKEVGFGMSRETVTQLMSAGVTFVDLGGSGGTDFIQIENARRPQRELTDLLGWGLSTTESLLDTAGLPITRLASGGVRQPLDVVKALALGASAVGVAATFLQELLSHGEDALVLMIQQWLQEIQLIMTMLGAKDLQQLQKAKLVISGNTKDFCDAREISIQPWAR</sequence>
<dbReference type="GO" id="GO:0005737">
    <property type="term" value="C:cytoplasm"/>
    <property type="evidence" value="ECO:0007669"/>
    <property type="project" value="UniProtKB-SubCell"/>
</dbReference>
<keyword evidence="6 11" id="KW-0460">Magnesium</keyword>
<comment type="cofactor">
    <cofactor evidence="11">
        <name>Mg(2+)</name>
        <dbReference type="ChEBI" id="CHEBI:18420"/>
    </cofactor>
</comment>
<reference evidence="13 14" key="1">
    <citation type="submission" date="2014-12" db="EMBL/GenBank/DDBJ databases">
        <title>Draft genome sequences of 29 type strains of Enterococci.</title>
        <authorList>
            <person name="Zhong Z."/>
            <person name="Sun Z."/>
            <person name="Liu W."/>
            <person name="Zhang W."/>
            <person name="Zhang H."/>
        </authorList>
    </citation>
    <scope>NUCLEOTIDE SEQUENCE [LARGE SCALE GENOMIC DNA]</scope>
    <source>
        <strain evidence="13 14">DSM 17029</strain>
    </source>
</reference>
<dbReference type="SUPFAM" id="SSF51395">
    <property type="entry name" value="FMN-linked oxidoreductases"/>
    <property type="match status" value="1"/>
</dbReference>
<dbReference type="GO" id="GO:0070402">
    <property type="term" value="F:NADPH binding"/>
    <property type="evidence" value="ECO:0007669"/>
    <property type="project" value="UniProtKB-UniRule"/>
</dbReference>
<dbReference type="InterPro" id="IPR011179">
    <property type="entry name" value="IPdP_isomerase"/>
</dbReference>
<dbReference type="PANTHER" id="PTHR43665:SF1">
    <property type="entry name" value="ISOPENTENYL-DIPHOSPHATE DELTA-ISOMERASE"/>
    <property type="match status" value="1"/>
</dbReference>
<comment type="function">
    <text evidence="11">Involved in the biosynthesis of isoprenoids. Catalyzes the 1,3-allylic rearrangement of the homoallylic substrate isopentenyl (IPP) to its allylic isomer, dimethylallyl diphosphate (DMAPP).</text>
</comment>
<accession>A0A1L8REZ6</accession>
<keyword evidence="7 11" id="KW-0521">NADP</keyword>
<evidence type="ECO:0000313" key="14">
    <source>
        <dbReference type="Proteomes" id="UP000181884"/>
    </source>
</evidence>
<evidence type="ECO:0000256" key="3">
    <source>
        <dbReference type="ARBA" id="ARBA00022630"/>
    </source>
</evidence>
<comment type="subcellular location">
    <subcellularLocation>
        <location evidence="11">Cytoplasm</location>
    </subcellularLocation>
</comment>
<evidence type="ECO:0000313" key="13">
    <source>
        <dbReference type="EMBL" id="OJG18350.1"/>
    </source>
</evidence>
<dbReference type="GO" id="GO:0008299">
    <property type="term" value="P:isoprenoid biosynthetic process"/>
    <property type="evidence" value="ECO:0007669"/>
    <property type="project" value="UniProtKB-UniRule"/>
</dbReference>
<evidence type="ECO:0000256" key="2">
    <source>
        <dbReference type="ARBA" id="ARBA00022490"/>
    </source>
</evidence>
<dbReference type="NCBIfam" id="TIGR02151">
    <property type="entry name" value="IPP_isom_2"/>
    <property type="match status" value="1"/>
</dbReference>
<evidence type="ECO:0000256" key="1">
    <source>
        <dbReference type="ARBA" id="ARBA00001917"/>
    </source>
</evidence>
<dbReference type="CDD" id="cd02811">
    <property type="entry name" value="IDI-2_FMN"/>
    <property type="match status" value="1"/>
</dbReference>
<dbReference type="PIRSF" id="PIRSF003314">
    <property type="entry name" value="IPP_isomerase"/>
    <property type="match status" value="1"/>
</dbReference>
<dbReference type="GO" id="GO:0000287">
    <property type="term" value="F:magnesium ion binding"/>
    <property type="evidence" value="ECO:0007669"/>
    <property type="project" value="UniProtKB-UniRule"/>
</dbReference>
<gene>
    <name evidence="11" type="primary">fni</name>
    <name evidence="13" type="ORF">RU97_GL001747</name>
</gene>
<keyword evidence="4 11" id="KW-0288">FMN</keyword>
<evidence type="ECO:0000256" key="7">
    <source>
        <dbReference type="ARBA" id="ARBA00022857"/>
    </source>
</evidence>
<comment type="catalytic activity">
    <reaction evidence="11">
        <text>isopentenyl diphosphate = dimethylallyl diphosphate</text>
        <dbReference type="Rhea" id="RHEA:23284"/>
        <dbReference type="ChEBI" id="CHEBI:57623"/>
        <dbReference type="ChEBI" id="CHEBI:128769"/>
        <dbReference type="EC" id="5.3.3.2"/>
    </reaction>
</comment>
<evidence type="ECO:0000256" key="8">
    <source>
        <dbReference type="ARBA" id="ARBA00023229"/>
    </source>
</evidence>
<organism evidence="13 14">
    <name type="scientific">Enterococcus canis</name>
    <dbReference type="NCBI Taxonomy" id="214095"/>
    <lineage>
        <taxon>Bacteria</taxon>
        <taxon>Bacillati</taxon>
        <taxon>Bacillota</taxon>
        <taxon>Bacilli</taxon>
        <taxon>Lactobacillales</taxon>
        <taxon>Enterococcaceae</taxon>
        <taxon>Enterococcus</taxon>
    </lineage>
</organism>
<keyword evidence="8 11" id="KW-0414">Isoprene biosynthesis</keyword>
<dbReference type="Pfam" id="PF01070">
    <property type="entry name" value="FMN_dh"/>
    <property type="match status" value="1"/>
</dbReference>
<evidence type="ECO:0000259" key="12">
    <source>
        <dbReference type="Pfam" id="PF01070"/>
    </source>
</evidence>
<evidence type="ECO:0000256" key="4">
    <source>
        <dbReference type="ARBA" id="ARBA00022643"/>
    </source>
</evidence>
<name>A0A1L8REZ6_9ENTE</name>
<feature type="binding site" evidence="11">
    <location>
        <position position="123"/>
    </location>
    <ligand>
        <name>substrate</name>
    </ligand>
</feature>
<feature type="binding site" evidence="11">
    <location>
        <begin position="229"/>
        <end position="231"/>
    </location>
    <ligand>
        <name>FMN</name>
        <dbReference type="ChEBI" id="CHEBI:58210"/>
    </ligand>
</feature>
<comment type="similarity">
    <text evidence="11">Belongs to the IPP isomerase type 2 family.</text>
</comment>
<protein>
    <recommendedName>
        <fullName evidence="11">Isopentenyl-diphosphate delta-isomerase</fullName>
        <shortName evidence="11">IPP isomerase</shortName>
        <ecNumber evidence="11">5.3.3.2</ecNumber>
    </recommendedName>
    <alternativeName>
        <fullName evidence="11">Isopentenyl diphosphate:dimethylallyl diphosphate isomerase</fullName>
    </alternativeName>
    <alternativeName>
        <fullName evidence="11">Isopentenyl pyrophosphate isomerase</fullName>
    </alternativeName>
    <alternativeName>
        <fullName evidence="11">Type 2 isopentenyl diphosphate isomerase</fullName>
        <shortName evidence="11">IDI-2</shortName>
    </alternativeName>
</protein>
<comment type="cofactor">
    <cofactor evidence="1 11">
        <name>FMN</name>
        <dbReference type="ChEBI" id="CHEBI:58210"/>
    </cofactor>
</comment>
<dbReference type="STRING" id="214095.RU97_GL001747"/>